<keyword evidence="2" id="KW-0472">Membrane</keyword>
<gene>
    <name evidence="3" type="ORF">K458DRAFT_19605</name>
</gene>
<evidence type="ECO:0000313" key="4">
    <source>
        <dbReference type="Proteomes" id="UP000799291"/>
    </source>
</evidence>
<evidence type="ECO:0000256" key="2">
    <source>
        <dbReference type="SAM" id="Phobius"/>
    </source>
</evidence>
<sequence length="336" mass="38024">MLGSTHRRLKSYRQQIMSFDFPLYIIFSSQLSSSYIIFTITVPIMASELLNITTSDTTIVFILLFVLLAITFSKNQQNATRTPQPHHYTLPTHEQNESSRTHELQQELIKLNVALLRGMEHIHNALEDLTDRLENVDFSDHRGGRRELPPRSPAMPRGQPWVHQRDCPLAPPAMPQGPASMWPGKPLMREAGWFNMGPPITENEDRTQARAAHDQEVRDGVAEAGSPSDGHFDRGLSRHMAIFPDEPRCDDGTRDNYIGPNWMARDRRNQREVESHARGGRDRSTLEQRRGRLMSRSTTDHGQDGLGGRREERGGEFRWSADGRGGSAGDGQSGRQ</sequence>
<dbReference type="EMBL" id="MU005579">
    <property type="protein sequence ID" value="KAF2685040.1"/>
    <property type="molecule type" value="Genomic_DNA"/>
</dbReference>
<feature type="transmembrane region" description="Helical" evidence="2">
    <location>
        <begin position="21"/>
        <end position="46"/>
    </location>
</feature>
<feature type="region of interest" description="Disordered" evidence="1">
    <location>
        <begin position="140"/>
        <end position="164"/>
    </location>
</feature>
<dbReference type="Proteomes" id="UP000799291">
    <property type="component" value="Unassembled WGS sequence"/>
</dbReference>
<evidence type="ECO:0000313" key="3">
    <source>
        <dbReference type="EMBL" id="KAF2685040.1"/>
    </source>
</evidence>
<name>A0A6G1J499_9PLEO</name>
<feature type="compositionally biased region" description="Basic and acidic residues" evidence="1">
    <location>
        <begin position="298"/>
        <end position="321"/>
    </location>
</feature>
<proteinExistence type="predicted"/>
<keyword evidence="4" id="KW-1185">Reference proteome</keyword>
<organism evidence="3 4">
    <name type="scientific">Lentithecium fluviatile CBS 122367</name>
    <dbReference type="NCBI Taxonomy" id="1168545"/>
    <lineage>
        <taxon>Eukaryota</taxon>
        <taxon>Fungi</taxon>
        <taxon>Dikarya</taxon>
        <taxon>Ascomycota</taxon>
        <taxon>Pezizomycotina</taxon>
        <taxon>Dothideomycetes</taxon>
        <taxon>Pleosporomycetidae</taxon>
        <taxon>Pleosporales</taxon>
        <taxon>Massarineae</taxon>
        <taxon>Lentitheciaceae</taxon>
        <taxon>Lentithecium</taxon>
    </lineage>
</organism>
<accession>A0A6G1J499</accession>
<feature type="transmembrane region" description="Helical" evidence="2">
    <location>
        <begin position="52"/>
        <end position="72"/>
    </location>
</feature>
<evidence type="ECO:0000256" key="1">
    <source>
        <dbReference type="SAM" id="MobiDB-lite"/>
    </source>
</evidence>
<protein>
    <submittedName>
        <fullName evidence="3">Uncharacterized protein</fullName>
    </submittedName>
</protein>
<feature type="compositionally biased region" description="Gly residues" evidence="1">
    <location>
        <begin position="323"/>
        <end position="336"/>
    </location>
</feature>
<feature type="compositionally biased region" description="Basic and acidic residues" evidence="1">
    <location>
        <begin position="264"/>
        <end position="290"/>
    </location>
</feature>
<dbReference type="AlphaFoldDB" id="A0A6G1J499"/>
<feature type="compositionally biased region" description="Basic and acidic residues" evidence="1">
    <location>
        <begin position="245"/>
        <end position="254"/>
    </location>
</feature>
<keyword evidence="2" id="KW-0812">Transmembrane</keyword>
<feature type="compositionally biased region" description="Basic and acidic residues" evidence="1">
    <location>
        <begin position="204"/>
        <end position="221"/>
    </location>
</feature>
<keyword evidence="2" id="KW-1133">Transmembrane helix</keyword>
<feature type="region of interest" description="Disordered" evidence="1">
    <location>
        <begin position="78"/>
        <end position="103"/>
    </location>
</feature>
<reference evidence="3" key="1">
    <citation type="journal article" date="2020" name="Stud. Mycol.">
        <title>101 Dothideomycetes genomes: a test case for predicting lifestyles and emergence of pathogens.</title>
        <authorList>
            <person name="Haridas S."/>
            <person name="Albert R."/>
            <person name="Binder M."/>
            <person name="Bloem J."/>
            <person name="Labutti K."/>
            <person name="Salamov A."/>
            <person name="Andreopoulos B."/>
            <person name="Baker S."/>
            <person name="Barry K."/>
            <person name="Bills G."/>
            <person name="Bluhm B."/>
            <person name="Cannon C."/>
            <person name="Castanera R."/>
            <person name="Culley D."/>
            <person name="Daum C."/>
            <person name="Ezra D."/>
            <person name="Gonzalez J."/>
            <person name="Henrissat B."/>
            <person name="Kuo A."/>
            <person name="Liang C."/>
            <person name="Lipzen A."/>
            <person name="Lutzoni F."/>
            <person name="Magnuson J."/>
            <person name="Mondo S."/>
            <person name="Nolan M."/>
            <person name="Ohm R."/>
            <person name="Pangilinan J."/>
            <person name="Park H.-J."/>
            <person name="Ramirez L."/>
            <person name="Alfaro M."/>
            <person name="Sun H."/>
            <person name="Tritt A."/>
            <person name="Yoshinaga Y."/>
            <person name="Zwiers L.-H."/>
            <person name="Turgeon B."/>
            <person name="Goodwin S."/>
            <person name="Spatafora J."/>
            <person name="Crous P."/>
            <person name="Grigoriev I."/>
        </authorList>
    </citation>
    <scope>NUCLEOTIDE SEQUENCE</scope>
    <source>
        <strain evidence="3">CBS 122367</strain>
    </source>
</reference>
<feature type="compositionally biased region" description="Basic and acidic residues" evidence="1">
    <location>
        <begin position="140"/>
        <end position="149"/>
    </location>
</feature>
<feature type="compositionally biased region" description="Basic and acidic residues" evidence="1">
    <location>
        <begin position="94"/>
        <end position="103"/>
    </location>
</feature>
<feature type="region of interest" description="Disordered" evidence="1">
    <location>
        <begin position="204"/>
        <end position="336"/>
    </location>
</feature>